<dbReference type="OrthoDB" id="76293at2759"/>
<dbReference type="EMBL" id="CAFZ01000946">
    <property type="protein sequence ID" value="CCA76722.1"/>
    <property type="molecule type" value="Genomic_DNA"/>
</dbReference>
<keyword evidence="3" id="KW-1185">Reference proteome</keyword>
<organism evidence="2 3">
    <name type="scientific">Serendipita indica (strain DSM 11827)</name>
    <name type="common">Root endophyte fungus</name>
    <name type="synonym">Piriformospora indica</name>
    <dbReference type="NCBI Taxonomy" id="1109443"/>
    <lineage>
        <taxon>Eukaryota</taxon>
        <taxon>Fungi</taxon>
        <taxon>Dikarya</taxon>
        <taxon>Basidiomycota</taxon>
        <taxon>Agaricomycotina</taxon>
        <taxon>Agaricomycetes</taxon>
        <taxon>Sebacinales</taxon>
        <taxon>Serendipitaceae</taxon>
        <taxon>Serendipita</taxon>
    </lineage>
</organism>
<reference evidence="2 3" key="1">
    <citation type="journal article" date="2011" name="PLoS Pathog.">
        <title>Endophytic Life Strategies Decoded by Genome and Transcriptome Analyses of the Mutualistic Root Symbiont Piriformospora indica.</title>
        <authorList>
            <person name="Zuccaro A."/>
            <person name="Lahrmann U."/>
            <person name="Guldener U."/>
            <person name="Langen G."/>
            <person name="Pfiffi S."/>
            <person name="Biedenkopf D."/>
            <person name="Wong P."/>
            <person name="Samans B."/>
            <person name="Grimm C."/>
            <person name="Basiewicz M."/>
            <person name="Murat C."/>
            <person name="Martin F."/>
            <person name="Kogel K.H."/>
        </authorList>
    </citation>
    <scope>NUCLEOTIDE SEQUENCE [LARGE SCALE GENOMIC DNA]</scope>
    <source>
        <strain evidence="2 3">DSM 11827</strain>
    </source>
</reference>
<evidence type="ECO:0000313" key="3">
    <source>
        <dbReference type="Proteomes" id="UP000007148"/>
    </source>
</evidence>
<dbReference type="Proteomes" id="UP000007148">
    <property type="component" value="Unassembled WGS sequence"/>
</dbReference>
<comment type="caution">
    <text evidence="2">The sequence shown here is derived from an EMBL/GenBank/DDBJ whole genome shotgun (WGS) entry which is preliminary data.</text>
</comment>
<protein>
    <submittedName>
        <fullName evidence="2">Uncharacterized protein</fullName>
    </submittedName>
</protein>
<feature type="signal peptide" evidence="1">
    <location>
        <begin position="1"/>
        <end position="19"/>
    </location>
</feature>
<dbReference type="HOGENOM" id="CLU_2063076_0_0_1"/>
<dbReference type="STRING" id="1109443.G4TZH9"/>
<gene>
    <name evidence="2" type="ORF">PIIN_10710</name>
</gene>
<evidence type="ECO:0000313" key="2">
    <source>
        <dbReference type="EMBL" id="CCA76722.1"/>
    </source>
</evidence>
<name>G4TZH9_SERID</name>
<dbReference type="InParanoid" id="G4TZH9"/>
<dbReference type="OMA" id="QFTHEPL"/>
<feature type="chain" id="PRO_5003469533" evidence="1">
    <location>
        <begin position="20"/>
        <end position="144"/>
    </location>
</feature>
<sequence>MKHRGVIWTMLAFDAHILSWNIDDNPPKGYTRHHIKEASFYGVDSWSLELMIKTDPKIPPHMVEEAAANADAGGVKLTLSGMVEAEMWPGKKYLWKQEQAKHGSAAVENGVMDLFERISDWMEEEKKGSTDVFMMHTVITETII</sequence>
<dbReference type="AlphaFoldDB" id="G4TZH9"/>
<dbReference type="eggNOG" id="KOG2194">
    <property type="taxonomic scope" value="Eukaryota"/>
</dbReference>
<keyword evidence="1" id="KW-0732">Signal</keyword>
<evidence type="ECO:0000256" key="1">
    <source>
        <dbReference type="SAM" id="SignalP"/>
    </source>
</evidence>
<proteinExistence type="predicted"/>
<accession>G4TZH9</accession>